<evidence type="ECO:0000313" key="2">
    <source>
        <dbReference type="Proteomes" id="UP000199452"/>
    </source>
</evidence>
<organism evidence="1 2">
    <name type="scientific">Williamwhitmania taraxaci</name>
    <dbReference type="NCBI Taxonomy" id="1640674"/>
    <lineage>
        <taxon>Bacteria</taxon>
        <taxon>Pseudomonadati</taxon>
        <taxon>Bacteroidota</taxon>
        <taxon>Bacteroidia</taxon>
        <taxon>Bacteroidales</taxon>
        <taxon>Williamwhitmaniaceae</taxon>
        <taxon>Williamwhitmania</taxon>
    </lineage>
</organism>
<dbReference type="Proteomes" id="UP000199452">
    <property type="component" value="Unassembled WGS sequence"/>
</dbReference>
<evidence type="ECO:0000313" key="1">
    <source>
        <dbReference type="EMBL" id="SDB98038.1"/>
    </source>
</evidence>
<name>A0A1G6HV73_9BACT</name>
<proteinExistence type="predicted"/>
<dbReference type="STRING" id="1640674.SAMN05216323_101337"/>
<dbReference type="EMBL" id="FMYP01000013">
    <property type="protein sequence ID" value="SDB98038.1"/>
    <property type="molecule type" value="Genomic_DNA"/>
</dbReference>
<keyword evidence="2" id="KW-1185">Reference proteome</keyword>
<gene>
    <name evidence="1" type="ORF">SAMN05216323_101337</name>
</gene>
<sequence>MTLRAQNFIGYSRSQIKSMAKDSLQGFFFAKEIHNGNKGFIKYENTFEEQTVLFLINNQGICTAVNRMYNFFERDAVMKELTGKYKKISKNEWRFVSRGKEFAVILKEDEWYLKLIIKPRKTSRRGNN</sequence>
<protein>
    <submittedName>
        <fullName evidence="1">Uncharacterized protein</fullName>
    </submittedName>
</protein>
<accession>A0A1G6HV73</accession>
<dbReference type="AlphaFoldDB" id="A0A1G6HV73"/>
<reference evidence="1 2" key="1">
    <citation type="submission" date="2016-09" db="EMBL/GenBank/DDBJ databases">
        <authorList>
            <person name="Capua I."/>
            <person name="De Benedictis P."/>
            <person name="Joannis T."/>
            <person name="Lombin L.H."/>
            <person name="Cattoli G."/>
        </authorList>
    </citation>
    <scope>NUCLEOTIDE SEQUENCE [LARGE SCALE GENOMIC DNA]</scope>
    <source>
        <strain evidence="1 2">A7P-90m</strain>
    </source>
</reference>